<dbReference type="RefSeq" id="WP_301138956.1">
    <property type="nucleotide sequence ID" value="NZ_JAUHTQ010000011.1"/>
</dbReference>
<keyword evidence="2" id="KW-1185">Reference proteome</keyword>
<name>A0ABT8GTB3_9BACL</name>
<evidence type="ECO:0000313" key="2">
    <source>
        <dbReference type="Proteomes" id="UP001172743"/>
    </source>
</evidence>
<accession>A0ABT8GTB3</accession>
<gene>
    <name evidence="1" type="ORF">QYB95_13975</name>
</gene>
<dbReference type="Proteomes" id="UP001172743">
    <property type="component" value="Unassembled WGS sequence"/>
</dbReference>
<organism evidence="1 2">
    <name type="scientific">Ureibacillus aquaedulcis</name>
    <dbReference type="NCBI Taxonomy" id="3058421"/>
    <lineage>
        <taxon>Bacteria</taxon>
        <taxon>Bacillati</taxon>
        <taxon>Bacillota</taxon>
        <taxon>Bacilli</taxon>
        <taxon>Bacillales</taxon>
        <taxon>Caryophanaceae</taxon>
        <taxon>Ureibacillus</taxon>
    </lineage>
</organism>
<evidence type="ECO:0000313" key="1">
    <source>
        <dbReference type="EMBL" id="MDN4494657.1"/>
    </source>
</evidence>
<sequence length="229" mass="25648">MAISTGFLKKIQRWVIDNESGEVLFLPFQAQGNPYKSRVLLVGAFPEPLLQVNAADFPILAETLVDKDLFTDLFRDEIEEASREYKGAINFASYVAEALNEQVVLSSINCLNLESTELKQLKKDKDPLYLDGFTIFKEVVDEFEPEVLIVQGSSAFKLFIEQFKARLVDLEVDDLALSVQALEQKGVIAKLELDSGKIVNILVCRSMGAYGKEGKTFGEFKANLKQLLK</sequence>
<reference evidence="1" key="1">
    <citation type="submission" date="2023-07" db="EMBL/GenBank/DDBJ databases">
        <title>Ureibacillus sp. isolated from freshwater well.</title>
        <authorList>
            <person name="Kirdat K."/>
            <person name="Bhatt A."/>
            <person name="Teware R."/>
            <person name="Bhavsar Y."/>
            <person name="Yadav A."/>
        </authorList>
    </citation>
    <scope>NUCLEOTIDE SEQUENCE</scope>
    <source>
        <strain evidence="1">BA0131</strain>
    </source>
</reference>
<comment type="caution">
    <text evidence="1">The sequence shown here is derived from an EMBL/GenBank/DDBJ whole genome shotgun (WGS) entry which is preliminary data.</text>
</comment>
<dbReference type="EMBL" id="JAUHTQ010000011">
    <property type="protein sequence ID" value="MDN4494657.1"/>
    <property type="molecule type" value="Genomic_DNA"/>
</dbReference>
<protein>
    <submittedName>
        <fullName evidence="1">RNA 2'-phosphotransferase</fullName>
    </submittedName>
</protein>
<proteinExistence type="predicted"/>